<dbReference type="RefSeq" id="WP_072578735.1">
    <property type="nucleotide sequence ID" value="NZ_CP016020.1"/>
</dbReference>
<accession>A0A1L3MNM5</accession>
<dbReference type="InterPro" id="IPR013783">
    <property type="entry name" value="Ig-like_fold"/>
</dbReference>
<keyword evidence="4 7" id="KW-0456">Lyase</keyword>
<evidence type="ECO:0000313" key="7">
    <source>
        <dbReference type="EMBL" id="APH03943.1"/>
    </source>
</evidence>
<evidence type="ECO:0000259" key="5">
    <source>
        <dbReference type="Pfam" id="PF07940"/>
    </source>
</evidence>
<sequence>MQTIYQPASGILDVKYGPDEHTDHIENPPRFTWMPVQLQEDHYCLQISKDKDFSPEQTETIESIPYNFYTPNHPLEAGTYYWRYCQVDKASNSILSSWSEVRRFDMPEQLPDTSLPSREERYKDVNLAHPRLWLGPEEVEKFREEIKKDPSHCRWDVFYEKSVTPWLERELMPEPKPYPENKRVIKLWRQMYLDCQETLYAVRHLSVAGVILEDEKIISRAKEWLLHVANWDTEGTTSRDYNDECAFRIVAALAWGYDWLYHHLSAEEKGLVRHSLLRRTEQVADHNIKRSKIHQVPYDSHAVRSLSSVLVPCSIALLEDAEEVKDWLDYTLEYYAAIYTPWGGKDGGWAEGGMYWTTGMAYLIDALNLVKNYMEIDFYKRPFFQKTGDFPLYCYSQDTRKASFGDQSNLGERPGLKTAFNIRQFAGVTGNGLYQWYYEQVKAWDTEADQKFFNYGWWDFPFDDMIYLHDIPEVEATPPTDAETAKWFKDVGWVALHHKMDQPEDHIMFLTKSSPYGSLSHSHGDQNSFLLHAYGEPLVIKSGYYIGFSSTMHKKWRRQTQAHNTLLIDGVGQYADSNKVLNMSSKGNVLEVTSNDEYSYVREDATLAYSATVPYLERFEREIYFINNSYFVIVDNVDLKQEGSVNWLLHSLHEMDIKDQSFKIAGEKADLQGQFVYSSSGDLFLDQTDQFNDVDPEEVEGLPNEWHLNAVTKKSNRHRIVTLLTPNRKDEQKYVSYFMDDQDHGVNIYFTEDGKTTCVEVKKAY</sequence>
<dbReference type="STRING" id="1547283.A9C19_03735"/>
<dbReference type="Proteomes" id="UP000181936">
    <property type="component" value="Chromosome"/>
</dbReference>
<reference evidence="7 8" key="1">
    <citation type="journal article" date="2016" name="Sci. Rep.">
        <title>Complete genome sequence and transcriptomic analysis of a novel marine strain Bacillus weihaiensis reveals the mechanism of brown algae degradation.</title>
        <authorList>
            <person name="Zhu Y."/>
            <person name="Chen P."/>
            <person name="Bao Y."/>
            <person name="Men Y."/>
            <person name="Zeng Y."/>
            <person name="Yang J."/>
            <person name="Sun J."/>
            <person name="Sun Y."/>
        </authorList>
    </citation>
    <scope>NUCLEOTIDE SEQUENCE [LARGE SCALE GENOMIC DNA]</scope>
    <source>
        <strain evidence="7 8">Alg07</strain>
    </source>
</reference>
<proteinExistence type="predicted"/>
<evidence type="ECO:0000259" key="6">
    <source>
        <dbReference type="Pfam" id="PF16332"/>
    </source>
</evidence>
<dbReference type="AlphaFoldDB" id="A0A1L3MNM5"/>
<evidence type="ECO:0000256" key="4">
    <source>
        <dbReference type="ARBA" id="ARBA00023239"/>
    </source>
</evidence>
<evidence type="ECO:0000256" key="2">
    <source>
        <dbReference type="ARBA" id="ARBA00022729"/>
    </source>
</evidence>
<dbReference type="PIRSF" id="PIRSF034409">
    <property type="entry name" value="Oligosach_lyase"/>
    <property type="match status" value="1"/>
</dbReference>
<feature type="domain" description="Heparinase II N-terminal" evidence="6">
    <location>
        <begin position="39"/>
        <end position="448"/>
    </location>
</feature>
<dbReference type="SUPFAM" id="SSF48230">
    <property type="entry name" value="Chondroitin AC/alginate lyase"/>
    <property type="match status" value="1"/>
</dbReference>
<dbReference type="GO" id="GO:0016829">
    <property type="term" value="F:lyase activity"/>
    <property type="evidence" value="ECO:0007669"/>
    <property type="project" value="UniProtKB-KW"/>
</dbReference>
<dbReference type="InterPro" id="IPR012364">
    <property type="entry name" value="Oligosacch_lyase"/>
</dbReference>
<dbReference type="InterPro" id="IPR008929">
    <property type="entry name" value="Chondroitin_lyas"/>
</dbReference>
<dbReference type="OrthoDB" id="9772435at2"/>
<comment type="subcellular location">
    <subcellularLocation>
        <location evidence="1">Periplasm</location>
    </subcellularLocation>
</comment>
<name>A0A1L3MNM5_9BACI</name>
<keyword evidence="8" id="KW-1185">Reference proteome</keyword>
<evidence type="ECO:0000256" key="3">
    <source>
        <dbReference type="ARBA" id="ARBA00022764"/>
    </source>
</evidence>
<dbReference type="Gene3D" id="2.60.40.10">
    <property type="entry name" value="Immunoglobulins"/>
    <property type="match status" value="1"/>
</dbReference>
<dbReference type="Gene3D" id="1.50.10.100">
    <property type="entry name" value="Chondroitin AC/alginate lyase"/>
    <property type="match status" value="1"/>
</dbReference>
<keyword evidence="3" id="KW-0574">Periplasm</keyword>
<dbReference type="KEGG" id="bwh:A9C19_03735"/>
<dbReference type="PANTHER" id="PTHR39210">
    <property type="entry name" value="HEPARIN-SULFATE LYASE"/>
    <property type="match status" value="1"/>
</dbReference>
<feature type="domain" description="Heparinase II/III-like C-terminal" evidence="5">
    <location>
        <begin position="483"/>
        <end position="716"/>
    </location>
</feature>
<keyword evidence="2" id="KW-0732">Signal</keyword>
<dbReference type="EMBL" id="CP016020">
    <property type="protein sequence ID" value="APH03943.1"/>
    <property type="molecule type" value="Genomic_DNA"/>
</dbReference>
<protein>
    <submittedName>
        <fullName evidence="7">Alginate lyase</fullName>
    </submittedName>
</protein>
<gene>
    <name evidence="7" type="ORF">A9C19_03735</name>
</gene>
<dbReference type="GO" id="GO:0042597">
    <property type="term" value="C:periplasmic space"/>
    <property type="evidence" value="ECO:0007669"/>
    <property type="project" value="UniProtKB-SubCell"/>
</dbReference>
<dbReference type="Pfam" id="PF07940">
    <property type="entry name" value="Hepar_II_III_C"/>
    <property type="match status" value="1"/>
</dbReference>
<dbReference type="PANTHER" id="PTHR39210:SF1">
    <property type="entry name" value="HEPARIN-SULFATE LYASE"/>
    <property type="match status" value="1"/>
</dbReference>
<evidence type="ECO:0000256" key="1">
    <source>
        <dbReference type="ARBA" id="ARBA00004418"/>
    </source>
</evidence>
<dbReference type="SMR" id="A0A1L3MNM5"/>
<organism evidence="7 8">
    <name type="scientific">Bacillus weihaiensis</name>
    <dbReference type="NCBI Taxonomy" id="1547283"/>
    <lineage>
        <taxon>Bacteria</taxon>
        <taxon>Bacillati</taxon>
        <taxon>Bacillota</taxon>
        <taxon>Bacilli</taxon>
        <taxon>Bacillales</taxon>
        <taxon>Bacillaceae</taxon>
        <taxon>Bacillus</taxon>
    </lineage>
</organism>
<dbReference type="InterPro" id="IPR012480">
    <property type="entry name" value="Hepar_II_III_C"/>
</dbReference>
<dbReference type="InterPro" id="IPR032518">
    <property type="entry name" value="HepII_N"/>
</dbReference>
<evidence type="ECO:0000313" key="8">
    <source>
        <dbReference type="Proteomes" id="UP000181936"/>
    </source>
</evidence>
<dbReference type="Pfam" id="PF16332">
    <property type="entry name" value="DUF4962"/>
    <property type="match status" value="1"/>
</dbReference>
<dbReference type="Gene3D" id="2.70.98.70">
    <property type="match status" value="1"/>
</dbReference>